<keyword evidence="2" id="KW-1185">Reference proteome</keyword>
<dbReference type="GeneID" id="18559622"/>
<evidence type="ECO:0000313" key="2">
    <source>
        <dbReference type="Proteomes" id="UP000000694"/>
    </source>
</evidence>
<dbReference type="Proteomes" id="UP000000694">
    <property type="component" value="Segment"/>
</dbReference>
<protein>
    <submittedName>
        <fullName evidence="1">Uncharacterized protein</fullName>
    </submittedName>
</protein>
<gene>
    <name evidence="1" type="primary">107</name>
    <name evidence="1" type="ORF">PATIENCE_107</name>
</gene>
<dbReference type="RefSeq" id="YP_009012246.1">
    <property type="nucleotide sequence ID" value="NC_023691.1"/>
</dbReference>
<proteinExistence type="predicted"/>
<evidence type="ECO:0000313" key="1">
    <source>
        <dbReference type="EMBL" id="AEL98015.1"/>
    </source>
</evidence>
<accession>G1JWL7</accession>
<name>G1JWL7_9CAUD</name>
<reference evidence="1 2" key="1">
    <citation type="journal article" date="2012" name="J. Virol.">
        <title>Complete Genome Sequences of 138 Mycobacteriophages.</title>
        <authorList>
            <consortium name="the Science Education Alliance Phage Hunters Advancing Genomics and Evolutionary Science Program"/>
            <consortium name="the KwaZulu-Natal Research Institute for Tuberculosis and HIV Mycobacterial Genetics Course Students"/>
            <consortium name="the Phage Hunters Integrating Research and Education Program"/>
            <person name="Hatfull G.F."/>
        </authorList>
    </citation>
    <scope>NUCLEOTIDE SEQUENCE [LARGE SCALE GENOMIC DNA]</scope>
</reference>
<sequence length="106" mass="12197">MSDGGELEKEEREHRRWLAKHGVCEVKVEFVVQDGECGQVTFVHRTLLDKRDLAQFSQWGDYLSEVAFPGMTKDMQSHVKEKIEEGKLWEGAYLVTHPDDMPTSSD</sequence>
<organism evidence="1 2">
    <name type="scientific">Mycobacterium phage Patience</name>
    <dbReference type="NCBI Taxonomy" id="1074308"/>
    <lineage>
        <taxon>Viruses</taxon>
        <taxon>Duplodnaviria</taxon>
        <taxon>Heunggongvirae</taxon>
        <taxon>Uroviricota</taxon>
        <taxon>Caudoviricetes</taxon>
        <taxon>Patiencevirus</taxon>
        <taxon>Patiencevirus patience</taxon>
    </lineage>
</organism>
<dbReference type="EMBL" id="JN412589">
    <property type="protein sequence ID" value="AEL98015.1"/>
    <property type="molecule type" value="Genomic_DNA"/>
</dbReference>
<dbReference type="KEGG" id="vg:18559622"/>